<name>A0A138ZWN2_GONPJ</name>
<feature type="compositionally biased region" description="Polar residues" evidence="1">
    <location>
        <begin position="67"/>
        <end position="77"/>
    </location>
</feature>
<keyword evidence="3" id="KW-1185">Reference proteome</keyword>
<feature type="compositionally biased region" description="Basic and acidic residues" evidence="1">
    <location>
        <begin position="78"/>
        <end position="89"/>
    </location>
</feature>
<protein>
    <submittedName>
        <fullName evidence="2">Uncharacterized protein</fullName>
    </submittedName>
</protein>
<reference evidence="2 3" key="1">
    <citation type="journal article" date="2015" name="Genome Biol. Evol.">
        <title>Phylogenomic analyses indicate that early fungi evolved digesting cell walls of algal ancestors of land plants.</title>
        <authorList>
            <person name="Chang Y."/>
            <person name="Wang S."/>
            <person name="Sekimoto S."/>
            <person name="Aerts A.L."/>
            <person name="Choi C."/>
            <person name="Clum A."/>
            <person name="LaButti K.M."/>
            <person name="Lindquist E.A."/>
            <person name="Yee Ngan C."/>
            <person name="Ohm R.A."/>
            <person name="Salamov A.A."/>
            <person name="Grigoriev I.V."/>
            <person name="Spatafora J.W."/>
            <person name="Berbee M.L."/>
        </authorList>
    </citation>
    <scope>NUCLEOTIDE SEQUENCE [LARGE SCALE GENOMIC DNA]</scope>
    <source>
        <strain evidence="2 3">JEL478</strain>
    </source>
</reference>
<evidence type="ECO:0000256" key="1">
    <source>
        <dbReference type="SAM" id="MobiDB-lite"/>
    </source>
</evidence>
<feature type="compositionally biased region" description="Polar residues" evidence="1">
    <location>
        <begin position="14"/>
        <end position="31"/>
    </location>
</feature>
<dbReference type="Proteomes" id="UP000070544">
    <property type="component" value="Unassembled WGS sequence"/>
</dbReference>
<feature type="region of interest" description="Disordered" evidence="1">
    <location>
        <begin position="1"/>
        <end position="160"/>
    </location>
</feature>
<dbReference type="EMBL" id="KQ965927">
    <property type="protein sequence ID" value="KXS08907.1"/>
    <property type="molecule type" value="Genomic_DNA"/>
</dbReference>
<dbReference type="OrthoDB" id="2588640at2759"/>
<accession>A0A138ZWN2</accession>
<organism evidence="2 3">
    <name type="scientific">Gonapodya prolifera (strain JEL478)</name>
    <name type="common">Monoblepharis prolifera</name>
    <dbReference type="NCBI Taxonomy" id="1344416"/>
    <lineage>
        <taxon>Eukaryota</taxon>
        <taxon>Fungi</taxon>
        <taxon>Fungi incertae sedis</taxon>
        <taxon>Chytridiomycota</taxon>
        <taxon>Chytridiomycota incertae sedis</taxon>
        <taxon>Monoblepharidomycetes</taxon>
        <taxon>Monoblepharidales</taxon>
        <taxon>Gonapodyaceae</taxon>
        <taxon>Gonapodya</taxon>
    </lineage>
</organism>
<feature type="compositionally biased region" description="Basic and acidic residues" evidence="1">
    <location>
        <begin position="109"/>
        <end position="119"/>
    </location>
</feature>
<evidence type="ECO:0000313" key="3">
    <source>
        <dbReference type="Proteomes" id="UP000070544"/>
    </source>
</evidence>
<gene>
    <name evidence="2" type="ORF">M427DRAFT_65057</name>
</gene>
<dbReference type="AlphaFoldDB" id="A0A138ZWN2"/>
<proteinExistence type="predicted"/>
<evidence type="ECO:0000313" key="2">
    <source>
        <dbReference type="EMBL" id="KXS08907.1"/>
    </source>
</evidence>
<sequence length="243" mass="25551">MSPNKRASLPPSERGQQLDSDASSQTNSMPGSESEHEYVPTSVSGTLRNESPVQSNASEVVVVIDINTRSSPSTSSADKGKAAISETKDGTTLLVASTASSPKAVGGTEDTREVSKKGDVSAGPSPPKTTRKSPPTSGKGVESLPAATGKGFPKTPIHQSSSMQVNFDNMLNAFGQMSISHSTFRRSAIDGSPVAVGPGFSPNGDKYVSARGNIFHTSSPPPRPCFNCGDNHWRKDCPWGRRY</sequence>
<feature type="compositionally biased region" description="Polar residues" evidence="1">
    <location>
        <begin position="41"/>
        <end position="58"/>
    </location>
</feature>